<feature type="compositionally biased region" description="Polar residues" evidence="1">
    <location>
        <begin position="126"/>
        <end position="139"/>
    </location>
</feature>
<dbReference type="AlphaFoldDB" id="A0A0R3WPU0"/>
<accession>A0A0R3WPU0</accession>
<name>A0A0R3WPU0_HYDTA</name>
<reference evidence="2" key="1">
    <citation type="submission" date="2017-02" db="UniProtKB">
        <authorList>
            <consortium name="WormBaseParasite"/>
        </authorList>
    </citation>
    <scope>IDENTIFICATION</scope>
</reference>
<sequence>LREAEPGSRGLPSNPSTPTSTVTSGGVGMLLHWKKEKMLESKAEEEMNQHRRRRYFTGSSVVAPSSNASADASTTTTLVGVDDMDAVFTTLPVKRKRCASACHPLTIPTSSHSLPAVSASSNVREMNVSTATTSPQSTPGRGGGGSDQELASDWCTRVQNDLLTQMFTTLQQLSARLNADSDADSVVANCRAIQACLDTIGAIKRARQEVPNVSCTP</sequence>
<dbReference type="WBParaSite" id="TTAC_0000278001-mRNA-1">
    <property type="protein sequence ID" value="TTAC_0000278001-mRNA-1"/>
    <property type="gene ID" value="TTAC_0000278001"/>
</dbReference>
<evidence type="ECO:0000313" key="2">
    <source>
        <dbReference type="WBParaSite" id="TTAC_0000278001-mRNA-1"/>
    </source>
</evidence>
<feature type="region of interest" description="Disordered" evidence="1">
    <location>
        <begin position="126"/>
        <end position="150"/>
    </location>
</feature>
<evidence type="ECO:0000256" key="1">
    <source>
        <dbReference type="SAM" id="MobiDB-lite"/>
    </source>
</evidence>
<feature type="compositionally biased region" description="Low complexity" evidence="1">
    <location>
        <begin position="10"/>
        <end position="24"/>
    </location>
</feature>
<feature type="region of interest" description="Disordered" evidence="1">
    <location>
        <begin position="1"/>
        <end position="27"/>
    </location>
</feature>
<organism evidence="2">
    <name type="scientific">Hydatigena taeniaeformis</name>
    <name type="common">Feline tapeworm</name>
    <name type="synonym">Taenia taeniaeformis</name>
    <dbReference type="NCBI Taxonomy" id="6205"/>
    <lineage>
        <taxon>Eukaryota</taxon>
        <taxon>Metazoa</taxon>
        <taxon>Spiralia</taxon>
        <taxon>Lophotrochozoa</taxon>
        <taxon>Platyhelminthes</taxon>
        <taxon>Cestoda</taxon>
        <taxon>Eucestoda</taxon>
        <taxon>Cyclophyllidea</taxon>
        <taxon>Taeniidae</taxon>
        <taxon>Hydatigera</taxon>
    </lineage>
</organism>
<proteinExistence type="predicted"/>
<protein>
    <submittedName>
        <fullName evidence="2">Focal_AT domain-containing protein</fullName>
    </submittedName>
</protein>
<dbReference type="STRING" id="6205.A0A0R3WPU0"/>